<evidence type="ECO:0000313" key="4">
    <source>
        <dbReference type="EMBL" id="KAA0723548.1"/>
    </source>
</evidence>
<protein>
    <submittedName>
        <fullName evidence="4">Spermatogenesis-associated protein 2</fullName>
    </submittedName>
</protein>
<evidence type="ECO:0000313" key="5">
    <source>
        <dbReference type="Proteomes" id="UP000324632"/>
    </source>
</evidence>
<feature type="domain" description="Spermatogenesis-associated protein 2 PUB-like" evidence="3">
    <location>
        <begin position="19"/>
        <end position="193"/>
    </location>
</feature>
<feature type="compositionally biased region" description="Polar residues" evidence="2">
    <location>
        <begin position="497"/>
        <end position="525"/>
    </location>
</feature>
<keyword evidence="5" id="KW-1185">Reference proteome</keyword>
<comment type="caution">
    <text evidence="4">The sequence shown here is derived from an EMBL/GenBank/DDBJ whole genome shotgun (WGS) entry which is preliminary data.</text>
</comment>
<evidence type="ECO:0000256" key="2">
    <source>
        <dbReference type="SAM" id="MobiDB-lite"/>
    </source>
</evidence>
<reference evidence="4 5" key="1">
    <citation type="journal article" date="2019" name="Mol. Ecol. Resour.">
        <title>Chromosome-level genome assembly of Triplophysa tibetana, a fish adapted to the harsh high-altitude environment of the Tibetan Plateau.</title>
        <authorList>
            <person name="Yang X."/>
            <person name="Liu H."/>
            <person name="Ma Z."/>
            <person name="Zou Y."/>
            <person name="Zou M."/>
            <person name="Mao Y."/>
            <person name="Li X."/>
            <person name="Wang H."/>
            <person name="Chen T."/>
            <person name="Wang W."/>
            <person name="Yang R."/>
        </authorList>
    </citation>
    <scope>NUCLEOTIDE SEQUENCE [LARGE SCALE GENOMIC DNA]</scope>
    <source>
        <strain evidence="4">TTIB1903HZAU</strain>
        <tissue evidence="4">Muscle</tissue>
    </source>
</reference>
<dbReference type="EMBL" id="SOYY01000003">
    <property type="protein sequence ID" value="KAA0723548.1"/>
    <property type="molecule type" value="Genomic_DNA"/>
</dbReference>
<sequence>MTNSVDAQTPGSRNDVLAKYLQHYDRVSSEGNVKVCSDRQVTDEGRRVLMSEEEPRKRFNTLDLYLALYECVKYTDYQRYIQGFIKATELLEMFCVNLFLFPWKKEIKTLKTFTGHFVYYIKPILPFAKSILQSIGYCIESDTEYRLSDSVDPDKAKKMGFDLFLARLECEYLLELMGKKSHVECLEILKIRAAPLNPSAEDDVPGQTSICNPNEDVLQEDGHVEGGSLVNPEEQQRQTIKTYNPRDQENLETQDSTITDVERPPSSFMADDKSILEMKENYPDLAIRQKPIFRKSQKKSTQPLKAKELVAFKGYNTALFPEVNTDMSGPQSIAMHSETTPSNNTLHIQNAVVESQCLDDKPLVLRVETVLQGCKCEGPQENCLVDLTEQMSKLHNKELCVDEPLKYPIEETTQAQLCNRNNVHVTAPPTKTQVGMSLPILCSQSQEHICNIVGCRSCAVSDAVPGQDNTIKEPPQSIYIPSSPSPLGPPTDHHQTGNEGSSSQLHRSPTSQQPDDELTQTYVIL</sequence>
<gene>
    <name evidence="4" type="ORF">E1301_Tti003337</name>
</gene>
<proteinExistence type="inferred from homology"/>
<evidence type="ECO:0000256" key="1">
    <source>
        <dbReference type="ARBA" id="ARBA00038142"/>
    </source>
</evidence>
<name>A0A5A9PNY4_9TELE</name>
<organism evidence="4 5">
    <name type="scientific">Triplophysa tibetana</name>
    <dbReference type="NCBI Taxonomy" id="1572043"/>
    <lineage>
        <taxon>Eukaryota</taxon>
        <taxon>Metazoa</taxon>
        <taxon>Chordata</taxon>
        <taxon>Craniata</taxon>
        <taxon>Vertebrata</taxon>
        <taxon>Euteleostomi</taxon>
        <taxon>Actinopterygii</taxon>
        <taxon>Neopterygii</taxon>
        <taxon>Teleostei</taxon>
        <taxon>Ostariophysi</taxon>
        <taxon>Cypriniformes</taxon>
        <taxon>Nemacheilidae</taxon>
        <taxon>Triplophysa</taxon>
    </lineage>
</organism>
<feature type="region of interest" description="Disordered" evidence="2">
    <location>
        <begin position="221"/>
        <end position="247"/>
    </location>
</feature>
<dbReference type="Proteomes" id="UP000324632">
    <property type="component" value="Chromosome 3"/>
</dbReference>
<evidence type="ECO:0000259" key="3">
    <source>
        <dbReference type="Pfam" id="PF21388"/>
    </source>
</evidence>
<dbReference type="AlphaFoldDB" id="A0A5A9PNY4"/>
<dbReference type="Pfam" id="PF21388">
    <property type="entry name" value="SPATA2_PUB-like"/>
    <property type="match status" value="1"/>
</dbReference>
<dbReference type="Gene3D" id="1.20.58.2190">
    <property type="match status" value="1"/>
</dbReference>
<dbReference type="PANTHER" id="PTHR15326:SF9">
    <property type="entry name" value="SPERMATOGENESIS-ASSOCIATED PROTEIN 2"/>
    <property type="match status" value="1"/>
</dbReference>
<dbReference type="GO" id="GO:0005737">
    <property type="term" value="C:cytoplasm"/>
    <property type="evidence" value="ECO:0007669"/>
    <property type="project" value="TreeGrafter"/>
</dbReference>
<feature type="region of interest" description="Disordered" evidence="2">
    <location>
        <begin position="466"/>
        <end position="525"/>
    </location>
</feature>
<accession>A0A5A9PNY4</accession>
<comment type="similarity">
    <text evidence="1">Belongs to the SPATA2 family.</text>
</comment>
<dbReference type="OrthoDB" id="9837000at2759"/>
<dbReference type="PANTHER" id="PTHR15326">
    <property type="entry name" value="SPERMATOGENESIS-ASSOCIATED PROTEIN 2/TAMOZHENNIC"/>
    <property type="match status" value="1"/>
</dbReference>
<dbReference type="InterPro" id="IPR048839">
    <property type="entry name" value="SPATA2_PUB-like"/>
</dbReference>